<proteinExistence type="predicted"/>
<accession>A0ACC0UMT4</accession>
<name>A0ACC0UMT4_9AGAM</name>
<comment type="caution">
    <text evidence="1">The sequence shown here is derived from an EMBL/GenBank/DDBJ whole genome shotgun (WGS) entry which is preliminary data.</text>
</comment>
<gene>
    <name evidence="1" type="ORF">F5148DRAFT_561627</name>
</gene>
<reference evidence="1" key="1">
    <citation type="submission" date="2021-03" db="EMBL/GenBank/DDBJ databases">
        <title>Evolutionary priming and transition to the ectomycorrhizal habit in an iconic lineage of mushroom-forming fungi: is preadaptation a requirement?</title>
        <authorList>
            <consortium name="DOE Joint Genome Institute"/>
            <person name="Looney B.P."/>
            <person name="Miyauchi S."/>
            <person name="Morin E."/>
            <person name="Drula E."/>
            <person name="Courty P.E."/>
            <person name="Chicoki N."/>
            <person name="Fauchery L."/>
            <person name="Kohler A."/>
            <person name="Kuo A."/>
            <person name="LaButti K."/>
            <person name="Pangilinan J."/>
            <person name="Lipzen A."/>
            <person name="Riley R."/>
            <person name="Andreopoulos W."/>
            <person name="He G."/>
            <person name="Johnson J."/>
            <person name="Barry K.W."/>
            <person name="Grigoriev I.V."/>
            <person name="Nagy L."/>
            <person name="Hibbett D."/>
            <person name="Henrissat B."/>
            <person name="Matheny P.B."/>
            <person name="Labbe J."/>
            <person name="Martin A.F."/>
        </authorList>
    </citation>
    <scope>NUCLEOTIDE SEQUENCE</scope>
    <source>
        <strain evidence="1">BPL698</strain>
    </source>
</reference>
<dbReference type="Proteomes" id="UP001207468">
    <property type="component" value="Unassembled WGS sequence"/>
</dbReference>
<evidence type="ECO:0000313" key="1">
    <source>
        <dbReference type="EMBL" id="KAI9512973.1"/>
    </source>
</evidence>
<sequence length="137" mass="15407">MREHYMLDGEGFLLVFSVTERDSFGLIEGYHQQILRVKDTESVPIVLVGNKSDLEQERRVDTVEGQRIAAELGCRFVETSAKFGINVTETFIGLVCEIRDRNRALLHMRRILRPITPDSAINLPGAGCWNSSGCIVL</sequence>
<dbReference type="EMBL" id="JAGFNK010000004">
    <property type="protein sequence ID" value="KAI9512973.1"/>
    <property type="molecule type" value="Genomic_DNA"/>
</dbReference>
<evidence type="ECO:0000313" key="2">
    <source>
        <dbReference type="Proteomes" id="UP001207468"/>
    </source>
</evidence>
<organism evidence="1 2">
    <name type="scientific">Russula earlei</name>
    <dbReference type="NCBI Taxonomy" id="71964"/>
    <lineage>
        <taxon>Eukaryota</taxon>
        <taxon>Fungi</taxon>
        <taxon>Dikarya</taxon>
        <taxon>Basidiomycota</taxon>
        <taxon>Agaricomycotina</taxon>
        <taxon>Agaricomycetes</taxon>
        <taxon>Russulales</taxon>
        <taxon>Russulaceae</taxon>
        <taxon>Russula</taxon>
    </lineage>
</organism>
<protein>
    <submittedName>
        <fullName evidence="1">Ras-related protein</fullName>
    </submittedName>
</protein>
<keyword evidence="2" id="KW-1185">Reference proteome</keyword>